<gene>
    <name evidence="2" type="ORF">EJ06DRAFT_530803</name>
</gene>
<dbReference type="OrthoDB" id="4138121at2759"/>
<dbReference type="AlphaFoldDB" id="A0A6G1HVF4"/>
<dbReference type="EMBL" id="ML996696">
    <property type="protein sequence ID" value="KAF2400043.1"/>
    <property type="molecule type" value="Genomic_DNA"/>
</dbReference>
<evidence type="ECO:0000256" key="1">
    <source>
        <dbReference type="SAM" id="MobiDB-lite"/>
    </source>
</evidence>
<dbReference type="Proteomes" id="UP000799640">
    <property type="component" value="Unassembled WGS sequence"/>
</dbReference>
<accession>A0A6G1HVF4</accession>
<name>A0A6G1HVF4_9PEZI</name>
<organism evidence="2 3">
    <name type="scientific">Trichodelitschia bisporula</name>
    <dbReference type="NCBI Taxonomy" id="703511"/>
    <lineage>
        <taxon>Eukaryota</taxon>
        <taxon>Fungi</taxon>
        <taxon>Dikarya</taxon>
        <taxon>Ascomycota</taxon>
        <taxon>Pezizomycotina</taxon>
        <taxon>Dothideomycetes</taxon>
        <taxon>Dothideomycetes incertae sedis</taxon>
        <taxon>Phaeotrichales</taxon>
        <taxon>Phaeotrichaceae</taxon>
        <taxon>Trichodelitschia</taxon>
    </lineage>
</organism>
<keyword evidence="3" id="KW-1185">Reference proteome</keyword>
<feature type="compositionally biased region" description="Low complexity" evidence="1">
    <location>
        <begin position="1"/>
        <end position="17"/>
    </location>
</feature>
<reference evidence="2" key="1">
    <citation type="journal article" date="2020" name="Stud. Mycol.">
        <title>101 Dothideomycetes genomes: a test case for predicting lifestyles and emergence of pathogens.</title>
        <authorList>
            <person name="Haridas S."/>
            <person name="Albert R."/>
            <person name="Binder M."/>
            <person name="Bloem J."/>
            <person name="Labutti K."/>
            <person name="Salamov A."/>
            <person name="Andreopoulos B."/>
            <person name="Baker S."/>
            <person name="Barry K."/>
            <person name="Bills G."/>
            <person name="Bluhm B."/>
            <person name="Cannon C."/>
            <person name="Castanera R."/>
            <person name="Culley D."/>
            <person name="Daum C."/>
            <person name="Ezra D."/>
            <person name="Gonzalez J."/>
            <person name="Henrissat B."/>
            <person name="Kuo A."/>
            <person name="Liang C."/>
            <person name="Lipzen A."/>
            <person name="Lutzoni F."/>
            <person name="Magnuson J."/>
            <person name="Mondo S."/>
            <person name="Nolan M."/>
            <person name="Ohm R."/>
            <person name="Pangilinan J."/>
            <person name="Park H.-J."/>
            <person name="Ramirez L."/>
            <person name="Alfaro M."/>
            <person name="Sun H."/>
            <person name="Tritt A."/>
            <person name="Yoshinaga Y."/>
            <person name="Zwiers L.-H."/>
            <person name="Turgeon B."/>
            <person name="Goodwin S."/>
            <person name="Spatafora J."/>
            <person name="Crous P."/>
            <person name="Grigoriev I."/>
        </authorList>
    </citation>
    <scope>NUCLEOTIDE SEQUENCE</scope>
    <source>
        <strain evidence="2">CBS 262.69</strain>
    </source>
</reference>
<protein>
    <submittedName>
        <fullName evidence="2">Uncharacterized protein</fullName>
    </submittedName>
</protein>
<feature type="region of interest" description="Disordered" evidence="1">
    <location>
        <begin position="1"/>
        <end position="28"/>
    </location>
</feature>
<sequence length="89" mass="9865">MTGVPPSSTPLSPSCLPATPPHPRRTANNRQLLSSPLFHRGVQKIHKSVHNLRHGTPLEEMGGTKIERNGPSYLAHFKKELKEQLGLKK</sequence>
<dbReference type="InterPro" id="IPR020301">
    <property type="entry name" value="Mrx7"/>
</dbReference>
<evidence type="ECO:0000313" key="2">
    <source>
        <dbReference type="EMBL" id="KAF2400043.1"/>
    </source>
</evidence>
<evidence type="ECO:0000313" key="3">
    <source>
        <dbReference type="Proteomes" id="UP000799640"/>
    </source>
</evidence>
<dbReference type="Pfam" id="PF10906">
    <property type="entry name" value="Mrx7"/>
    <property type="match status" value="1"/>
</dbReference>
<proteinExistence type="predicted"/>